<evidence type="ECO:0008006" key="3">
    <source>
        <dbReference type="Google" id="ProtNLM"/>
    </source>
</evidence>
<dbReference type="OrthoDB" id="496981at2759"/>
<dbReference type="SUPFAM" id="SSF53254">
    <property type="entry name" value="Phosphoglycerate mutase-like"/>
    <property type="match status" value="1"/>
</dbReference>
<dbReference type="InterPro" id="IPR013078">
    <property type="entry name" value="His_Pase_superF_clade-1"/>
</dbReference>
<dbReference type="EMBL" id="JAFJYH010000532">
    <property type="protein sequence ID" value="KAG4411049.1"/>
    <property type="molecule type" value="Genomic_DNA"/>
</dbReference>
<protein>
    <recommendedName>
        <fullName evidence="3">Phosphoglycerate mutase-like protein</fullName>
    </recommendedName>
</protein>
<organism evidence="1 2">
    <name type="scientific">Cadophora malorum</name>
    <dbReference type="NCBI Taxonomy" id="108018"/>
    <lineage>
        <taxon>Eukaryota</taxon>
        <taxon>Fungi</taxon>
        <taxon>Dikarya</taxon>
        <taxon>Ascomycota</taxon>
        <taxon>Pezizomycotina</taxon>
        <taxon>Leotiomycetes</taxon>
        <taxon>Helotiales</taxon>
        <taxon>Ploettnerulaceae</taxon>
        <taxon>Cadophora</taxon>
    </lineage>
</organism>
<dbReference type="Gene3D" id="3.40.50.1240">
    <property type="entry name" value="Phosphoglycerate mutase-like"/>
    <property type="match status" value="1"/>
</dbReference>
<dbReference type="Proteomes" id="UP000664132">
    <property type="component" value="Unassembled WGS sequence"/>
</dbReference>
<dbReference type="InterPro" id="IPR029033">
    <property type="entry name" value="His_PPase_superfam"/>
</dbReference>
<keyword evidence="2" id="KW-1185">Reference proteome</keyword>
<accession>A0A8H7SX05</accession>
<reference evidence="1" key="1">
    <citation type="submission" date="2021-02" db="EMBL/GenBank/DDBJ databases">
        <title>Genome sequence Cadophora malorum strain M34.</title>
        <authorList>
            <person name="Stefanovic E."/>
            <person name="Vu D."/>
            <person name="Scully C."/>
            <person name="Dijksterhuis J."/>
            <person name="Roader J."/>
            <person name="Houbraken J."/>
        </authorList>
    </citation>
    <scope>NUCLEOTIDE SEQUENCE</scope>
    <source>
        <strain evidence="1">M34</strain>
    </source>
</reference>
<dbReference type="Pfam" id="PF00300">
    <property type="entry name" value="His_Phos_1"/>
    <property type="match status" value="1"/>
</dbReference>
<gene>
    <name evidence="1" type="ORF">IFR04_015824</name>
</gene>
<dbReference type="CDD" id="cd07067">
    <property type="entry name" value="HP_PGM_like"/>
    <property type="match status" value="1"/>
</dbReference>
<dbReference type="AlphaFoldDB" id="A0A8H7SX05"/>
<sequence length="149" mass="16935">MARITSKPKVYIHFIRHAQSEVNHNAKRLTAVQHPGKISKAEIFRCKNLIDPQLAPHGILEALDTRHRFPYMSKITHILTSPLQRTLQTTLLALESAIARNGVRPIAIDLLRETGKSANRGGSDLMGWEAEERWEIPPYPVGLERRVEM</sequence>
<evidence type="ECO:0000313" key="1">
    <source>
        <dbReference type="EMBL" id="KAG4411049.1"/>
    </source>
</evidence>
<name>A0A8H7SX05_9HELO</name>
<evidence type="ECO:0000313" key="2">
    <source>
        <dbReference type="Proteomes" id="UP000664132"/>
    </source>
</evidence>
<proteinExistence type="predicted"/>
<comment type="caution">
    <text evidence="1">The sequence shown here is derived from an EMBL/GenBank/DDBJ whole genome shotgun (WGS) entry which is preliminary data.</text>
</comment>
<feature type="non-terminal residue" evidence="1">
    <location>
        <position position="149"/>
    </location>
</feature>